<comment type="caution">
    <text evidence="4">The sequence shown here is derived from an EMBL/GenBank/DDBJ whole genome shotgun (WGS) entry which is preliminary data.</text>
</comment>
<feature type="region of interest" description="Disordered" evidence="2">
    <location>
        <begin position="331"/>
        <end position="357"/>
    </location>
</feature>
<name>A0A7X0TUC2_9GAMM</name>
<keyword evidence="5" id="KW-1185">Reference proteome</keyword>
<dbReference type="RefSeq" id="WP_184424759.1">
    <property type="nucleotide sequence ID" value="NZ_AP027362.1"/>
</dbReference>
<evidence type="ECO:0000313" key="5">
    <source>
        <dbReference type="Proteomes" id="UP000537141"/>
    </source>
</evidence>
<proteinExistence type="predicted"/>
<protein>
    <recommendedName>
        <fullName evidence="3">GYF domain-containing protein</fullName>
    </recommendedName>
</protein>
<sequence length="393" mass="44094">MKKWYFSKNGEISGPMDLASARTFVTKNADLYGWHPSFISWKPIGVIGEFSDLVNNNNSANQVPKEIINEFNNKKLALSEKLAIILDNIKETELLKAKLKKKISLYKHLTEDLNEEVQSAIVSIEQKYSAFSKRLLHLQDVATIATNEIEQITEEFKEQVSNKDVEIEVPAAKVRKISTTSDNNHAGNKNVAVTADKEDTDIDFDLVEETVCLIDQDETKENSANAKVTPKIKKISTETGTKKADEQAPAQKRIVIDTKAPDTYRQPMRINTQEYTDVRVESQAIQSETQEKSILTSQITSLENEAPNKKGLSGVKGIFKSVFKGNEPAAKLSSQSKMSDAIKESNEKAYHTSANDEIGQIVELKSAVNESEIVSDVDDSDETKKARRRRRRR</sequence>
<dbReference type="InterPro" id="IPR025640">
    <property type="entry name" value="GYF_2"/>
</dbReference>
<dbReference type="EMBL" id="JACHHU010000022">
    <property type="protein sequence ID" value="MBB6543989.1"/>
    <property type="molecule type" value="Genomic_DNA"/>
</dbReference>
<gene>
    <name evidence="4" type="ORF">HNQ55_002513</name>
</gene>
<dbReference type="Proteomes" id="UP000537141">
    <property type="component" value="Unassembled WGS sequence"/>
</dbReference>
<dbReference type="Pfam" id="PF14237">
    <property type="entry name" value="GYF_2"/>
    <property type="match status" value="1"/>
</dbReference>
<evidence type="ECO:0000256" key="2">
    <source>
        <dbReference type="SAM" id="MobiDB-lite"/>
    </source>
</evidence>
<feature type="region of interest" description="Disordered" evidence="2">
    <location>
        <begin position="372"/>
        <end position="393"/>
    </location>
</feature>
<keyword evidence="1" id="KW-0175">Coiled coil</keyword>
<feature type="coiled-coil region" evidence="1">
    <location>
        <begin position="82"/>
        <end position="116"/>
    </location>
</feature>
<reference evidence="4 5" key="1">
    <citation type="submission" date="2020-08" db="EMBL/GenBank/DDBJ databases">
        <title>Genomic Encyclopedia of Type Strains, Phase IV (KMG-IV): sequencing the most valuable type-strain genomes for metagenomic binning, comparative biology and taxonomic classification.</title>
        <authorList>
            <person name="Goeker M."/>
        </authorList>
    </citation>
    <scope>NUCLEOTIDE SEQUENCE [LARGE SCALE GENOMIC DNA]</scope>
    <source>
        <strain evidence="4 5">DSM 26287</strain>
    </source>
</reference>
<evidence type="ECO:0000259" key="3">
    <source>
        <dbReference type="Pfam" id="PF14237"/>
    </source>
</evidence>
<dbReference type="AlphaFoldDB" id="A0A7X0TUC2"/>
<feature type="domain" description="GYF" evidence="3">
    <location>
        <begin position="4"/>
        <end position="49"/>
    </location>
</feature>
<feature type="compositionally biased region" description="Basic and acidic residues" evidence="2">
    <location>
        <begin position="340"/>
        <end position="350"/>
    </location>
</feature>
<accession>A0A7X0TUC2</accession>
<organism evidence="4 5">
    <name type="scientific">Thalassotalea piscium</name>
    <dbReference type="NCBI Taxonomy" id="1230533"/>
    <lineage>
        <taxon>Bacteria</taxon>
        <taxon>Pseudomonadati</taxon>
        <taxon>Pseudomonadota</taxon>
        <taxon>Gammaproteobacteria</taxon>
        <taxon>Alteromonadales</taxon>
        <taxon>Colwelliaceae</taxon>
        <taxon>Thalassotalea</taxon>
    </lineage>
</organism>
<evidence type="ECO:0000256" key="1">
    <source>
        <dbReference type="SAM" id="Coils"/>
    </source>
</evidence>
<evidence type="ECO:0000313" key="4">
    <source>
        <dbReference type="EMBL" id="MBB6543989.1"/>
    </source>
</evidence>